<proteinExistence type="predicted"/>
<evidence type="ECO:0000256" key="1">
    <source>
        <dbReference type="ARBA" id="ARBA00023015"/>
    </source>
</evidence>
<dbReference type="PANTHER" id="PTHR36511:SF3">
    <property type="entry name" value="ANTITOXIN HIGA-2"/>
    <property type="match status" value="1"/>
</dbReference>
<keyword evidence="1" id="KW-0805">Transcription regulation</keyword>
<dbReference type="AlphaFoldDB" id="A0A174ZNE0"/>
<evidence type="ECO:0000256" key="3">
    <source>
        <dbReference type="ARBA" id="ARBA00023163"/>
    </source>
</evidence>
<dbReference type="GO" id="GO:0003677">
    <property type="term" value="F:DNA binding"/>
    <property type="evidence" value="ECO:0007669"/>
    <property type="project" value="UniProtKB-KW"/>
</dbReference>
<dbReference type="PANTHER" id="PTHR36511">
    <property type="entry name" value="MERR FAMILY BACTERIAL REGULATORY PROTEIN"/>
    <property type="match status" value="1"/>
</dbReference>
<dbReference type="SMART" id="SM00530">
    <property type="entry name" value="HTH_XRE"/>
    <property type="match status" value="1"/>
</dbReference>
<protein>
    <submittedName>
        <fullName evidence="5">Putative transcriptional regulator</fullName>
    </submittedName>
</protein>
<evidence type="ECO:0000259" key="4">
    <source>
        <dbReference type="PROSITE" id="PS50943"/>
    </source>
</evidence>
<dbReference type="Gene3D" id="1.10.260.40">
    <property type="entry name" value="lambda repressor-like DNA-binding domains"/>
    <property type="match status" value="1"/>
</dbReference>
<evidence type="ECO:0000313" key="5">
    <source>
        <dbReference type="EMBL" id="CUQ88684.1"/>
    </source>
</evidence>
<organism evidence="5 6">
    <name type="scientific">[Eubacterium] siraeum</name>
    <dbReference type="NCBI Taxonomy" id="39492"/>
    <lineage>
        <taxon>Bacteria</taxon>
        <taxon>Bacillati</taxon>
        <taxon>Bacillota</taxon>
        <taxon>Clostridia</taxon>
        <taxon>Eubacteriales</taxon>
        <taxon>Oscillospiraceae</taxon>
        <taxon>Oscillospiraceae incertae sedis</taxon>
    </lineage>
</organism>
<dbReference type="PROSITE" id="PS50943">
    <property type="entry name" value="HTH_CROC1"/>
    <property type="match status" value="1"/>
</dbReference>
<accession>A0A174ZNE0</accession>
<evidence type="ECO:0000313" key="6">
    <source>
        <dbReference type="Proteomes" id="UP000095662"/>
    </source>
</evidence>
<dbReference type="EMBL" id="CZBY01000014">
    <property type="protein sequence ID" value="CUQ88684.1"/>
    <property type="molecule type" value="Genomic_DNA"/>
</dbReference>
<dbReference type="Proteomes" id="UP000095662">
    <property type="component" value="Unassembled WGS sequence"/>
</dbReference>
<dbReference type="SUPFAM" id="SSF47413">
    <property type="entry name" value="lambda repressor-like DNA-binding domains"/>
    <property type="match status" value="1"/>
</dbReference>
<dbReference type="Pfam" id="PF15731">
    <property type="entry name" value="MqsA_antitoxin"/>
    <property type="match status" value="1"/>
</dbReference>
<dbReference type="InterPro" id="IPR032758">
    <property type="entry name" value="MqsA/HigA-2"/>
</dbReference>
<name>A0A174ZNE0_9FIRM</name>
<feature type="domain" description="HTH cro/C1-type" evidence="4">
    <location>
        <begin position="42"/>
        <end position="95"/>
    </location>
</feature>
<sequence length="103" mass="11361">MGLYDSITKGLTEAIEYEKGNVSAKKVKVTVTPADDFSPKEIKAVRNKLNMTQRTFASVIGVSAKTVEAWETGTNKPMKTACRLISMINADPQILKKCKIVNR</sequence>
<dbReference type="InterPro" id="IPR052359">
    <property type="entry name" value="HTH-type_reg/antitoxin"/>
</dbReference>
<evidence type="ECO:0000256" key="2">
    <source>
        <dbReference type="ARBA" id="ARBA00023125"/>
    </source>
</evidence>
<dbReference type="InterPro" id="IPR001387">
    <property type="entry name" value="Cro/C1-type_HTH"/>
</dbReference>
<dbReference type="CDD" id="cd00093">
    <property type="entry name" value="HTH_XRE"/>
    <property type="match status" value="1"/>
</dbReference>
<dbReference type="OrthoDB" id="2041363at2"/>
<dbReference type="InterPro" id="IPR010982">
    <property type="entry name" value="Lambda_DNA-bd_dom_sf"/>
</dbReference>
<gene>
    <name evidence="5" type="ORF">ERS852540_01772</name>
</gene>
<reference evidence="5 6" key="1">
    <citation type="submission" date="2015-09" db="EMBL/GenBank/DDBJ databases">
        <authorList>
            <consortium name="Pathogen Informatics"/>
        </authorList>
    </citation>
    <scope>NUCLEOTIDE SEQUENCE [LARGE SCALE GENOMIC DNA]</scope>
    <source>
        <strain evidence="5 6">2789STDY5834928</strain>
    </source>
</reference>
<dbReference type="STRING" id="39492.ERS852540_01772"/>
<keyword evidence="3" id="KW-0804">Transcription</keyword>
<keyword evidence="2" id="KW-0238">DNA-binding</keyword>